<dbReference type="Proteomes" id="UP000027980">
    <property type="component" value="Chromosome"/>
</dbReference>
<dbReference type="KEGG" id="tap:GZ22_00315"/>
<keyword evidence="1" id="KW-0472">Membrane</keyword>
<proteinExistence type="predicted"/>
<keyword evidence="1" id="KW-0812">Transmembrane</keyword>
<feature type="transmembrane region" description="Helical" evidence="1">
    <location>
        <begin position="75"/>
        <end position="95"/>
    </location>
</feature>
<reference evidence="2 3" key="1">
    <citation type="submission" date="2014-07" db="EMBL/GenBank/DDBJ databases">
        <title>Complete genome sequence of a moderately halophilic bacterium Terribacillus aidingensis MP602, isolated from Cryptomeria fortunei in Tianmu mountain in China.</title>
        <authorList>
            <person name="Wang Y."/>
            <person name="Lu P."/>
            <person name="Zhang L."/>
        </authorList>
    </citation>
    <scope>NUCLEOTIDE SEQUENCE [LARGE SCALE GENOMIC DNA]</scope>
    <source>
        <strain evidence="2 3">MP602</strain>
    </source>
</reference>
<sequence length="157" mass="17193">MSVKGMIVGAAFSIMAAVLCTFIFGIVVSSSFLMAAPSIMYIGVFLQVIVPFLVVFSIAGAQFKKIDRVREGAKWVISSIMAYVVVTYAGTIGSLTTHRIVWGNELENLAVGDIIVWGFIYGFLLLPLAAPVGRWLLLLLVDCCKYFEDSKEEDIQV</sequence>
<dbReference type="GeneID" id="34222661"/>
<accession>A0A075LFP0</accession>
<dbReference type="RefSeq" id="WP_038557611.1">
    <property type="nucleotide sequence ID" value="NZ_CP008876.1"/>
</dbReference>
<gene>
    <name evidence="2" type="ORF">GZ22_00315</name>
</gene>
<feature type="transmembrane region" description="Helical" evidence="1">
    <location>
        <begin position="115"/>
        <end position="141"/>
    </location>
</feature>
<evidence type="ECO:0000256" key="1">
    <source>
        <dbReference type="SAM" id="Phobius"/>
    </source>
</evidence>
<evidence type="ECO:0000313" key="2">
    <source>
        <dbReference type="EMBL" id="AIF65249.1"/>
    </source>
</evidence>
<dbReference type="HOGENOM" id="CLU_1676998_0_0_9"/>
<dbReference type="OrthoDB" id="2972795at2"/>
<keyword evidence="1" id="KW-1133">Transmembrane helix</keyword>
<dbReference type="EMBL" id="CP008876">
    <property type="protein sequence ID" value="AIF65249.1"/>
    <property type="molecule type" value="Genomic_DNA"/>
</dbReference>
<feature type="transmembrane region" description="Helical" evidence="1">
    <location>
        <begin position="7"/>
        <end position="33"/>
    </location>
</feature>
<feature type="transmembrane region" description="Helical" evidence="1">
    <location>
        <begin position="39"/>
        <end position="63"/>
    </location>
</feature>
<organism evidence="2 3">
    <name type="scientific">Terribacillus saccharophilus</name>
    <dbReference type="NCBI Taxonomy" id="361277"/>
    <lineage>
        <taxon>Bacteria</taxon>
        <taxon>Bacillati</taxon>
        <taxon>Bacillota</taxon>
        <taxon>Bacilli</taxon>
        <taxon>Bacillales</taxon>
        <taxon>Bacillaceae</taxon>
        <taxon>Terribacillus</taxon>
    </lineage>
</organism>
<name>A0A075LFP0_9BACI</name>
<protein>
    <submittedName>
        <fullName evidence="2">Uncharacterized protein</fullName>
    </submittedName>
</protein>
<dbReference type="AlphaFoldDB" id="A0A075LFP0"/>
<evidence type="ECO:0000313" key="3">
    <source>
        <dbReference type="Proteomes" id="UP000027980"/>
    </source>
</evidence>